<protein>
    <submittedName>
        <fullName evidence="2">Hydantoin utilization protein A (ORF2)</fullName>
        <ecNumber evidence="2">3.5.2.14</ecNumber>
    </submittedName>
</protein>
<dbReference type="Proteomes" id="UP000001225">
    <property type="component" value="Chromosome"/>
</dbReference>
<gene>
    <name evidence="2" type="ordered locus">Bpet1104</name>
</gene>
<dbReference type="GO" id="GO:0047423">
    <property type="term" value="F:N-methylhydantoinase (ATP-hydrolyzing) activity"/>
    <property type="evidence" value="ECO:0007669"/>
    <property type="project" value="UniProtKB-EC"/>
</dbReference>
<proteinExistence type="predicted"/>
<dbReference type="GO" id="GO:0005829">
    <property type="term" value="C:cytosol"/>
    <property type="evidence" value="ECO:0007669"/>
    <property type="project" value="TreeGrafter"/>
</dbReference>
<dbReference type="SUPFAM" id="SSF53067">
    <property type="entry name" value="Actin-like ATPase domain"/>
    <property type="match status" value="1"/>
</dbReference>
<dbReference type="STRING" id="94624.Bpet1104"/>
<keyword evidence="3" id="KW-1185">Reference proteome</keyword>
<dbReference type="GO" id="GO:0017168">
    <property type="term" value="F:5-oxoprolinase (ATP-hydrolyzing) activity"/>
    <property type="evidence" value="ECO:0007669"/>
    <property type="project" value="TreeGrafter"/>
</dbReference>
<reference evidence="2 3" key="1">
    <citation type="journal article" date="2008" name="BMC Genomics">
        <title>The missing link: Bordetella petrii is endowed with both the metabolic versatility of environmental bacteria and virulence traits of pathogenic Bordetellae.</title>
        <authorList>
            <person name="Gross R."/>
            <person name="Guzman C.A."/>
            <person name="Sebaihia M."/>
            <person name="Martins Dos Santos V.A."/>
            <person name="Pieper D.H."/>
            <person name="Koebnik R."/>
            <person name="Lechner M."/>
            <person name="Bartels D."/>
            <person name="Buhrmester J."/>
            <person name="Choudhuri J.V."/>
            <person name="Ebensen T."/>
            <person name="Gaigalat L."/>
            <person name="Herrmann S."/>
            <person name="Khachane A.N."/>
            <person name="Larisch C."/>
            <person name="Link S."/>
            <person name="Linke B."/>
            <person name="Meyer F."/>
            <person name="Mormann S."/>
            <person name="Nakunst D."/>
            <person name="Rueckert C."/>
            <person name="Schneiker-Bekel S."/>
            <person name="Schulze K."/>
            <person name="Vorhoelter F.J."/>
            <person name="Yevsa T."/>
            <person name="Engle J.T."/>
            <person name="Goldman W.E."/>
            <person name="Puehler A."/>
            <person name="Goebel U.B."/>
            <person name="Goesmann A."/>
            <person name="Bloecker H."/>
            <person name="Kaiser O."/>
            <person name="Martinez-Arias R."/>
        </authorList>
    </citation>
    <scope>NUCLEOTIDE SEQUENCE [LARGE SCALE GENOMIC DNA]</scope>
    <source>
        <strain evidence="3">ATCC BAA-461 / DSM 12804 / CCUG 43448 / CIP 107267 / Se-1111R</strain>
    </source>
</reference>
<organism evidence="2 3">
    <name type="scientific">Bordetella petrii (strain ATCC BAA-461 / DSM 12804 / CCUG 43448 / CIP 107267 / Se-1111R)</name>
    <dbReference type="NCBI Taxonomy" id="340100"/>
    <lineage>
        <taxon>Bacteria</taxon>
        <taxon>Pseudomonadati</taxon>
        <taxon>Pseudomonadota</taxon>
        <taxon>Betaproteobacteria</taxon>
        <taxon>Burkholderiales</taxon>
        <taxon>Alcaligenaceae</taxon>
        <taxon>Bordetella</taxon>
    </lineage>
</organism>
<dbReference type="PANTHER" id="PTHR11365:SF23">
    <property type="entry name" value="HYPOTHETICAL 5-OXOPROLINASE (EUROFUNG)-RELATED"/>
    <property type="match status" value="1"/>
</dbReference>
<dbReference type="Pfam" id="PF05378">
    <property type="entry name" value="Hydant_A_N"/>
    <property type="match status" value="1"/>
</dbReference>
<accession>A9IBH4</accession>
<dbReference type="AlphaFoldDB" id="A9IBH4"/>
<evidence type="ECO:0000313" key="2">
    <source>
        <dbReference type="EMBL" id="CAP41436.1"/>
    </source>
</evidence>
<name>A9IBH4_BORPD</name>
<feature type="domain" description="Hydantoinase/oxoprolinase N-terminal" evidence="1">
    <location>
        <begin position="9"/>
        <end position="90"/>
    </location>
</feature>
<dbReference type="InterPro" id="IPR045079">
    <property type="entry name" value="Oxoprolinase-like"/>
</dbReference>
<keyword evidence="2" id="KW-0378">Hydrolase</keyword>
<sequence length="94" mass="10348">MERDLKHLIAIDVGGTFTDLASFNRETGEVRSAKRLTNYGNFFESIAQCLKDAGVPLEESQSFKHGTTLVINALLERRGARIALVTTRGPPLSE</sequence>
<dbReference type="InterPro" id="IPR043129">
    <property type="entry name" value="ATPase_NBD"/>
</dbReference>
<evidence type="ECO:0000313" key="3">
    <source>
        <dbReference type="Proteomes" id="UP000001225"/>
    </source>
</evidence>
<dbReference type="KEGG" id="bpt:Bpet1104"/>
<dbReference type="EC" id="3.5.2.14" evidence="2"/>
<dbReference type="GO" id="GO:0006749">
    <property type="term" value="P:glutathione metabolic process"/>
    <property type="evidence" value="ECO:0007669"/>
    <property type="project" value="TreeGrafter"/>
</dbReference>
<dbReference type="InterPro" id="IPR008040">
    <property type="entry name" value="Hydant_A_N"/>
</dbReference>
<dbReference type="EMBL" id="AM902716">
    <property type="protein sequence ID" value="CAP41436.1"/>
    <property type="molecule type" value="Genomic_DNA"/>
</dbReference>
<evidence type="ECO:0000259" key="1">
    <source>
        <dbReference type="Pfam" id="PF05378"/>
    </source>
</evidence>
<dbReference type="PANTHER" id="PTHR11365">
    <property type="entry name" value="5-OXOPROLINASE RELATED"/>
    <property type="match status" value="1"/>
</dbReference>
<dbReference type="eggNOG" id="COG0145">
    <property type="taxonomic scope" value="Bacteria"/>
</dbReference>